<evidence type="ECO:0000313" key="4">
    <source>
        <dbReference type="EMBL" id="TKJ44033.1"/>
    </source>
</evidence>
<dbReference type="GO" id="GO:0016887">
    <property type="term" value="F:ATP hydrolysis activity"/>
    <property type="evidence" value="ECO:0007669"/>
    <property type="project" value="InterPro"/>
</dbReference>
<evidence type="ECO:0000256" key="1">
    <source>
        <dbReference type="ARBA" id="ARBA00022741"/>
    </source>
</evidence>
<dbReference type="InterPro" id="IPR003439">
    <property type="entry name" value="ABC_transporter-like_ATP-bd"/>
</dbReference>
<dbReference type="PANTHER" id="PTHR24220">
    <property type="entry name" value="IMPORT ATP-BINDING PROTEIN"/>
    <property type="match status" value="1"/>
</dbReference>
<dbReference type="InterPro" id="IPR003593">
    <property type="entry name" value="AAA+_ATPase"/>
</dbReference>
<dbReference type="PANTHER" id="PTHR24220:SF470">
    <property type="entry name" value="CELL DIVISION ATP-BINDING PROTEIN FTSE"/>
    <property type="match status" value="1"/>
</dbReference>
<comment type="caution">
    <text evidence="4">The sequence shown here is derived from an EMBL/GenBank/DDBJ whole genome shotgun (WGS) entry which is preliminary data.</text>
</comment>
<gene>
    <name evidence="4" type="ORF">CEE36_02630</name>
</gene>
<reference evidence="4 5" key="1">
    <citation type="submission" date="2017-06" db="EMBL/GenBank/DDBJ databases">
        <title>Novel microbial phyla capable of carbon fixation and sulfur reduction in deep-sea sediments.</title>
        <authorList>
            <person name="Huang J."/>
            <person name="Baker B."/>
            <person name="Wang Y."/>
        </authorList>
    </citation>
    <scope>NUCLEOTIDE SEQUENCE [LARGE SCALE GENOMIC DNA]</scope>
    <source>
        <strain evidence="4">B3_TA06</strain>
    </source>
</reference>
<dbReference type="InterPro" id="IPR027417">
    <property type="entry name" value="P-loop_NTPase"/>
</dbReference>
<evidence type="ECO:0000313" key="5">
    <source>
        <dbReference type="Proteomes" id="UP000317778"/>
    </source>
</evidence>
<name>A0A532V9Z8_UNCT6</name>
<keyword evidence="1" id="KW-0547">Nucleotide-binding</keyword>
<dbReference type="AlphaFoldDB" id="A0A532V9Z8"/>
<keyword evidence="2 4" id="KW-0067">ATP-binding</keyword>
<organism evidence="4 5">
    <name type="scientific">candidate division TA06 bacterium B3_TA06</name>
    <dbReference type="NCBI Taxonomy" id="2012487"/>
    <lineage>
        <taxon>Bacteria</taxon>
        <taxon>Bacteria division TA06</taxon>
    </lineage>
</organism>
<dbReference type="GO" id="GO:0005886">
    <property type="term" value="C:plasma membrane"/>
    <property type="evidence" value="ECO:0007669"/>
    <property type="project" value="TreeGrafter"/>
</dbReference>
<dbReference type="Proteomes" id="UP000317778">
    <property type="component" value="Unassembled WGS sequence"/>
</dbReference>
<keyword evidence="4" id="KW-0132">Cell division</keyword>
<dbReference type="SUPFAM" id="SSF52540">
    <property type="entry name" value="P-loop containing nucleoside triphosphate hydrolases"/>
    <property type="match status" value="1"/>
</dbReference>
<dbReference type="SMART" id="SM00382">
    <property type="entry name" value="AAA"/>
    <property type="match status" value="1"/>
</dbReference>
<dbReference type="EMBL" id="NJBO01000002">
    <property type="protein sequence ID" value="TKJ44033.1"/>
    <property type="molecule type" value="Genomic_DNA"/>
</dbReference>
<evidence type="ECO:0000256" key="2">
    <source>
        <dbReference type="ARBA" id="ARBA00022840"/>
    </source>
</evidence>
<sequence length="216" mass="24193">MIRLEGVSKSFAPDREVFKEINLHVKKGEWVWFLGATGVGKSVLMKIVYGALPPSQGKIFVLNEDVSSLNETALSRLRRRMGIVFQDIRLLDDRPVMENIVLILEALGRSGREAHERAEHWLSMVGMSDHSSRCPYELSIGQQQKVALARALAKEPELLLLDEPFSSLDEKEEREVLKLLGKINHEGTTILAASHVHEVLHFLPGRVLQLTAGGIE</sequence>
<dbReference type="Pfam" id="PF00005">
    <property type="entry name" value="ABC_tran"/>
    <property type="match status" value="1"/>
</dbReference>
<dbReference type="GO" id="GO:0005524">
    <property type="term" value="F:ATP binding"/>
    <property type="evidence" value="ECO:0007669"/>
    <property type="project" value="UniProtKB-KW"/>
</dbReference>
<dbReference type="GO" id="GO:0051301">
    <property type="term" value="P:cell division"/>
    <property type="evidence" value="ECO:0007669"/>
    <property type="project" value="UniProtKB-KW"/>
</dbReference>
<protein>
    <submittedName>
        <fullName evidence="4">Cell division ATP-binding protein FtsE</fullName>
    </submittedName>
</protein>
<dbReference type="InterPro" id="IPR015854">
    <property type="entry name" value="ABC_transpr_LolD-like"/>
</dbReference>
<keyword evidence="4" id="KW-0131">Cell cycle</keyword>
<proteinExistence type="predicted"/>
<evidence type="ECO:0000259" key="3">
    <source>
        <dbReference type="PROSITE" id="PS50893"/>
    </source>
</evidence>
<dbReference type="PROSITE" id="PS50893">
    <property type="entry name" value="ABC_TRANSPORTER_2"/>
    <property type="match status" value="1"/>
</dbReference>
<feature type="domain" description="ABC transporter" evidence="3">
    <location>
        <begin position="2"/>
        <end position="216"/>
    </location>
</feature>
<dbReference type="Gene3D" id="3.40.50.300">
    <property type="entry name" value="P-loop containing nucleotide triphosphate hydrolases"/>
    <property type="match status" value="1"/>
</dbReference>
<dbReference type="GO" id="GO:0022857">
    <property type="term" value="F:transmembrane transporter activity"/>
    <property type="evidence" value="ECO:0007669"/>
    <property type="project" value="TreeGrafter"/>
</dbReference>
<accession>A0A532V9Z8</accession>